<organism evidence="4 5">
    <name type="scientific">Lysinibacillus parviboronicapiens</name>
    <dbReference type="NCBI Taxonomy" id="436516"/>
    <lineage>
        <taxon>Bacteria</taxon>
        <taxon>Bacillati</taxon>
        <taxon>Bacillota</taxon>
        <taxon>Bacilli</taxon>
        <taxon>Bacillales</taxon>
        <taxon>Bacillaceae</taxon>
        <taxon>Lysinibacillus</taxon>
    </lineage>
</organism>
<keyword evidence="5" id="KW-1185">Reference proteome</keyword>
<evidence type="ECO:0000313" key="5">
    <source>
        <dbReference type="Proteomes" id="UP001549363"/>
    </source>
</evidence>
<dbReference type="Pfam" id="PF07963">
    <property type="entry name" value="N_methyl"/>
    <property type="match status" value="1"/>
</dbReference>
<dbReference type="Proteomes" id="UP001549363">
    <property type="component" value="Unassembled WGS sequence"/>
</dbReference>
<comment type="subcellular location">
    <subcellularLocation>
        <location evidence="1">Cell surface</location>
    </subcellularLocation>
</comment>
<keyword evidence="3" id="KW-1133">Transmembrane helix</keyword>
<comment type="caution">
    <text evidence="4">The sequence shown here is derived from an EMBL/GenBank/DDBJ whole genome shotgun (WGS) entry which is preliminary data.</text>
</comment>
<evidence type="ECO:0000256" key="3">
    <source>
        <dbReference type="SAM" id="Phobius"/>
    </source>
</evidence>
<evidence type="ECO:0000256" key="1">
    <source>
        <dbReference type="ARBA" id="ARBA00004241"/>
    </source>
</evidence>
<accession>A0ABV2PDK6</accession>
<dbReference type="InterPro" id="IPR012902">
    <property type="entry name" value="N_methyl_site"/>
</dbReference>
<dbReference type="EMBL" id="JBEPSB010000001">
    <property type="protein sequence ID" value="MET4559033.1"/>
    <property type="molecule type" value="Genomic_DNA"/>
</dbReference>
<gene>
    <name evidence="4" type="ORF">ABIA69_000176</name>
</gene>
<feature type="transmembrane region" description="Helical" evidence="3">
    <location>
        <begin position="12"/>
        <end position="35"/>
    </location>
</feature>
<reference evidence="4 5" key="1">
    <citation type="submission" date="2024-06" db="EMBL/GenBank/DDBJ databases">
        <title>Sorghum-associated microbial communities from plants grown in Nebraska, USA.</title>
        <authorList>
            <person name="Schachtman D."/>
        </authorList>
    </citation>
    <scope>NUCLEOTIDE SEQUENCE [LARGE SCALE GENOMIC DNA]</scope>
    <source>
        <strain evidence="4 5">736</strain>
    </source>
</reference>
<sequence>MMFVKNNESGITLVEVVASLVIITIILVSFFSFFMNTAKTTKTANHIFDATYYAQKEMEGFYNLTQTTVIHKDENKEQQIKQAIVTKGYEPDENNSGYFKKEGDVTIEKNNVFNYKLKIIDIDKTLTRFTIYVCDKEKSCGSNTAKAQMENIYEWRAR</sequence>
<keyword evidence="3" id="KW-0812">Transmembrane</keyword>
<evidence type="ECO:0000313" key="4">
    <source>
        <dbReference type="EMBL" id="MET4559033.1"/>
    </source>
</evidence>
<dbReference type="PROSITE" id="PS00409">
    <property type="entry name" value="PROKAR_NTER_METHYL"/>
    <property type="match status" value="1"/>
</dbReference>
<keyword evidence="2" id="KW-0178">Competence</keyword>
<protein>
    <submittedName>
        <fullName evidence="4">Tfp pilus assembly protein PilV</fullName>
    </submittedName>
</protein>
<dbReference type="RefSeq" id="WP_107949794.1">
    <property type="nucleotide sequence ID" value="NZ_CP073713.1"/>
</dbReference>
<evidence type="ECO:0000256" key="2">
    <source>
        <dbReference type="ARBA" id="ARBA00023287"/>
    </source>
</evidence>
<keyword evidence="3" id="KW-0472">Membrane</keyword>
<proteinExistence type="predicted"/>
<name>A0ABV2PDK6_9BACI</name>